<organism evidence="6 7">
    <name type="scientific">Acanthosepion pharaonis</name>
    <name type="common">Pharaoh cuttlefish</name>
    <name type="synonym">Sepia pharaonis</name>
    <dbReference type="NCBI Taxonomy" id="158019"/>
    <lineage>
        <taxon>Eukaryota</taxon>
        <taxon>Metazoa</taxon>
        <taxon>Spiralia</taxon>
        <taxon>Lophotrochozoa</taxon>
        <taxon>Mollusca</taxon>
        <taxon>Cephalopoda</taxon>
        <taxon>Coleoidea</taxon>
        <taxon>Decapodiformes</taxon>
        <taxon>Sepiida</taxon>
        <taxon>Sepiina</taxon>
        <taxon>Sepiidae</taxon>
        <taxon>Acanthosepion</taxon>
    </lineage>
</organism>
<evidence type="ECO:0000259" key="5">
    <source>
        <dbReference type="Pfam" id="PF25373"/>
    </source>
</evidence>
<dbReference type="GO" id="GO:0031490">
    <property type="term" value="F:chromatin DNA binding"/>
    <property type="evidence" value="ECO:0007669"/>
    <property type="project" value="TreeGrafter"/>
</dbReference>
<dbReference type="InterPro" id="IPR057332">
    <property type="entry name" value="SBNO_a/b_dom"/>
</dbReference>
<dbReference type="Pfam" id="PF13872">
    <property type="entry name" value="AAA_34"/>
    <property type="match status" value="2"/>
</dbReference>
<dbReference type="InterPro" id="IPR026937">
    <property type="entry name" value="SBNO_Helicase_C_dom"/>
</dbReference>
<feature type="region of interest" description="Disordered" evidence="2">
    <location>
        <begin position="813"/>
        <end position="908"/>
    </location>
</feature>
<dbReference type="GO" id="GO:0005634">
    <property type="term" value="C:nucleus"/>
    <property type="evidence" value="ECO:0007669"/>
    <property type="project" value="TreeGrafter"/>
</dbReference>
<dbReference type="GO" id="GO:0042393">
    <property type="term" value="F:histone binding"/>
    <property type="evidence" value="ECO:0007669"/>
    <property type="project" value="TreeGrafter"/>
</dbReference>
<dbReference type="Proteomes" id="UP000597762">
    <property type="component" value="Unassembled WGS sequence"/>
</dbReference>
<evidence type="ECO:0000313" key="6">
    <source>
        <dbReference type="EMBL" id="CAE1330973.1"/>
    </source>
</evidence>
<reference evidence="6" key="1">
    <citation type="submission" date="2021-01" db="EMBL/GenBank/DDBJ databases">
        <authorList>
            <person name="Li R."/>
            <person name="Bekaert M."/>
        </authorList>
    </citation>
    <scope>NUCLEOTIDE SEQUENCE</scope>
    <source>
        <strain evidence="6">Farmed</strain>
    </source>
</reference>
<proteinExistence type="inferred from homology"/>
<dbReference type="InterPro" id="IPR027417">
    <property type="entry name" value="P-loop_NTPase"/>
</dbReference>
<keyword evidence="7" id="KW-1185">Reference proteome</keyword>
<dbReference type="OrthoDB" id="421838at2759"/>
<feature type="domain" description="Strawberry notch AAA" evidence="4">
    <location>
        <begin position="348"/>
        <end position="472"/>
    </location>
</feature>
<feature type="domain" description="Strawberry notch helicase C" evidence="3">
    <location>
        <begin position="969"/>
        <end position="1245"/>
    </location>
</feature>
<feature type="compositionally biased region" description="Low complexity" evidence="2">
    <location>
        <begin position="845"/>
        <end position="860"/>
    </location>
</feature>
<dbReference type="SUPFAM" id="SSF52540">
    <property type="entry name" value="P-loop containing nucleoside triphosphate hydrolases"/>
    <property type="match status" value="1"/>
</dbReference>
<evidence type="ECO:0000256" key="2">
    <source>
        <dbReference type="SAM" id="MobiDB-lite"/>
    </source>
</evidence>
<dbReference type="GO" id="GO:0006355">
    <property type="term" value="P:regulation of DNA-templated transcription"/>
    <property type="evidence" value="ECO:0007669"/>
    <property type="project" value="InterPro"/>
</dbReference>
<dbReference type="Pfam" id="PF25373">
    <property type="entry name" value="SBNO"/>
    <property type="match status" value="1"/>
</dbReference>
<feature type="compositionally biased region" description="Basic residues" evidence="2">
    <location>
        <begin position="884"/>
        <end position="902"/>
    </location>
</feature>
<comment type="similarity">
    <text evidence="1">Belongs to the SBNO family.</text>
</comment>
<dbReference type="EMBL" id="CAHIKZ030005595">
    <property type="protein sequence ID" value="CAE1330973.1"/>
    <property type="molecule type" value="Genomic_DNA"/>
</dbReference>
<dbReference type="PANTHER" id="PTHR12706:SF30">
    <property type="entry name" value="PROTEIN STRAWBERRY NOTCH-RELATED"/>
    <property type="match status" value="1"/>
</dbReference>
<feature type="domain" description="SBNO alpha/beta" evidence="5">
    <location>
        <begin position="1283"/>
        <end position="1356"/>
    </location>
</feature>
<comment type="caution">
    <text evidence="6">The sequence shown here is derived from an EMBL/GenBank/DDBJ whole genome shotgun (WGS) entry which is preliminary data.</text>
</comment>
<feature type="compositionally biased region" description="Basic and acidic residues" evidence="2">
    <location>
        <begin position="833"/>
        <end position="844"/>
    </location>
</feature>
<name>A0A812EUP0_ACAPH</name>
<evidence type="ECO:0000259" key="4">
    <source>
        <dbReference type="Pfam" id="PF13872"/>
    </source>
</evidence>
<evidence type="ECO:0000256" key="1">
    <source>
        <dbReference type="ARBA" id="ARBA00006992"/>
    </source>
</evidence>
<feature type="domain" description="Strawberry notch AAA" evidence="4">
    <location>
        <begin position="572"/>
        <end position="683"/>
    </location>
</feature>
<dbReference type="Gene3D" id="3.40.50.300">
    <property type="entry name" value="P-loop containing nucleotide triphosphate hydrolases"/>
    <property type="match status" value="1"/>
</dbReference>
<dbReference type="InterPro" id="IPR026741">
    <property type="entry name" value="SNO"/>
</dbReference>
<accession>A0A812EUP0</accession>
<dbReference type="Pfam" id="PF13871">
    <property type="entry name" value="Helicase_C_4"/>
    <property type="match status" value="1"/>
</dbReference>
<evidence type="ECO:0000313" key="7">
    <source>
        <dbReference type="Proteomes" id="UP000597762"/>
    </source>
</evidence>
<dbReference type="PANTHER" id="PTHR12706">
    <property type="entry name" value="STRAWBERRY NOTCH-RELATED"/>
    <property type="match status" value="1"/>
</dbReference>
<protein>
    <submittedName>
        <fullName evidence="6">Protein strawberry notch homolog 1,Protein strawberry notch homolog 2,Protein strawberry notch</fullName>
    </submittedName>
</protein>
<sequence length="1382" mass="151767">MATDAPPMPQDLLSAALSESGIGDLASFDETNDSFLTNETFTDSQPTAITSSTTANGFISVTPNNVYTPVATQPSVTVQHQQQQPKVIASNQIRPRVVLQPTNHSLSNTNSPVIRVVKSSGGSSQLLHITGPNNSYLQNAGLGQPGSKIISLTPKNVGSQSGLPTSFAGQKIYISTTSSTGRSSPLLTEVNAGKSLQLLSQLGLSGSNIKVNTITSGKLKPTVVPNIVKNVSQTTLAGNSPQVTSIIKTKVANIKTNHVNNVLSTTLANGTGFRGPITNKDLSRLWSQEDVKLKTINSYTAPGISIPHRVHHHHIPEDEEEVEEEIEELGQAETYSEYMPTKLRIGEKHPDAVVESSSLSSVEPPNVRYTLNLPEGTIDSGQLSALQLESITYACQRHDTIMPSGERAGFLIGDGAGVGKGRTVAGIIFENYLQGRKRALWFSVSNDLKVDAERDLKDIGAGKIEVHALNKHLSLSLSLSLSIHSSTSLSPLNPLQHLSLSNPIHSSTSLSLSLNPLQHLSLSIHSSTSLSQSTPAPLSLNPLQHLSLSIHSSTSLSLSLFYFPSSCNTNDIIKPTKTGQTVLELQNKLPKARVIYASATGASEPKNMAYMTRLGLWGQGTPFKEFSDFIQAVERRGVGAMELVAMDMKLRGMYIARQLSFGGTSFRIEEINLPPNFVETYNKSVKVWVRARELFQNAADLIGAEQRMKKSMWGQFWSAHQRFFKYLCISAKVAHCVKLTREAVKNGKCVVIGLQSTGEARTLEQLEEHGGELNDFVSTAKGVFQTLVEKHFPAPDRRKTLDFLNLGNDNFSNEDSSWNSGAKRKKGNFQDGNAKRIKCEKSDSTSDSDSSDSSLSPSESSDSDSDDFNPFGSGSDSDDDPWLKKSKARSKIKEKKKKKKKKKDSDKDVDAQFDKALAAIGLLKKNNSLASADNDSFSNTSMDSIDQAIAMKRELLESIEKLSDILPPNTLDHLIDELGGPENVAEMTGRKGRVVSNEDGGVSYESRSELDVPLEILNLTEKQRFMDGEKNIAIISEAASSGISLQADRRARNQKRRVHITLELPWSADRAIQQFGRTHRSNQVSAPEYIFLISELAGERRFASTVAKRLESLGALTHGDRRATETRDLSRFNFDNKYGRAALESVMKSVLRYETPLVSPPTEYSGDFFEDIKTSLIGVGLISLDERVGTPYLEKEYNNISKFLNRILGMPVEQQNALFKYFLETLTAIILDAKRNGRWDMGIMDLGSGGESVKKLETKIFVGNTDLNKARTELHTVSVERGLSWNQAIDIWKDCKGQDDGFYLSAQMRNGKKTAVLAVHPPTMKKKERHFHVYRPNTGLQPRSESPAELKKKFHKGRVLCKDNFSVKGSTLRTTNNWGGVN</sequence>
<evidence type="ECO:0000259" key="3">
    <source>
        <dbReference type="Pfam" id="PF13871"/>
    </source>
</evidence>
<gene>
    <name evidence="6" type="ORF">SPHA_80241</name>
</gene>
<dbReference type="InterPro" id="IPR039187">
    <property type="entry name" value="SNO_AAA"/>
</dbReference>